<accession>D7C7L1</accession>
<keyword evidence="2" id="KW-1185">Reference proteome</keyword>
<organism evidence="1 2">
    <name type="scientific">Streptomyces bingchenggensis (strain BCW-1)</name>
    <dbReference type="NCBI Taxonomy" id="749414"/>
    <lineage>
        <taxon>Bacteria</taxon>
        <taxon>Bacillati</taxon>
        <taxon>Actinomycetota</taxon>
        <taxon>Actinomycetes</taxon>
        <taxon>Kitasatosporales</taxon>
        <taxon>Streptomycetaceae</taxon>
        <taxon>Streptomyces</taxon>
    </lineage>
</organism>
<evidence type="ECO:0000313" key="2">
    <source>
        <dbReference type="Proteomes" id="UP000000377"/>
    </source>
</evidence>
<protein>
    <submittedName>
        <fullName evidence="1">Uncharacterized protein</fullName>
    </submittedName>
</protein>
<evidence type="ECO:0000313" key="1">
    <source>
        <dbReference type="EMBL" id="ADI12559.1"/>
    </source>
</evidence>
<dbReference type="eggNOG" id="COG4282">
    <property type="taxonomic scope" value="Bacteria"/>
</dbReference>
<dbReference type="Proteomes" id="UP000000377">
    <property type="component" value="Chromosome"/>
</dbReference>
<reference evidence="1 2" key="1">
    <citation type="journal article" date="2010" name="J. Bacteriol.">
        <title>Genome sequence of the milbemycin-producing bacterium Streptomyces bingchenggensis.</title>
        <authorList>
            <person name="Wang X.J."/>
            <person name="Yan Y.J."/>
            <person name="Zhang B."/>
            <person name="An J."/>
            <person name="Wang J.J."/>
            <person name="Tian J."/>
            <person name="Jiang L."/>
            <person name="Chen Y.H."/>
            <person name="Huang S.X."/>
            <person name="Yin M."/>
            <person name="Zhang J."/>
            <person name="Gao A.L."/>
            <person name="Liu C.X."/>
            <person name="Zhu Z.X."/>
            <person name="Xiang W.S."/>
        </authorList>
    </citation>
    <scope>NUCLEOTIDE SEQUENCE [LARGE SCALE GENOMIC DNA]</scope>
    <source>
        <strain evidence="1 2">BCW-1</strain>
    </source>
</reference>
<dbReference type="AlphaFoldDB" id="D7C7L1"/>
<dbReference type="RefSeq" id="WP_014182006.1">
    <property type="nucleotide sequence ID" value="NC_016582.1"/>
</dbReference>
<dbReference type="KEGG" id="sbh:SBI_09441"/>
<sequence>MWLLAGTAAVRWHEAAAGLAEYFPGDLGDDPTPEEQLLAGMWERALQLDAESDMVYVLLDPGDVDDAGERAVYCYASWRASPPERYASFRVFMEAMYREFHSLQVNRSERAGAVFVNATTRAWTRPSRPPVWTRWAGGMSGPRWP</sequence>
<gene>
    <name evidence="1" type="ordered locus">SBI_09441</name>
</gene>
<name>D7C7L1_STRBB</name>
<dbReference type="HOGENOM" id="CLU_1785737_0_0_11"/>
<proteinExistence type="predicted"/>
<dbReference type="EMBL" id="CP002047">
    <property type="protein sequence ID" value="ADI12559.1"/>
    <property type="molecule type" value="Genomic_DNA"/>
</dbReference>
<dbReference type="PATRIC" id="fig|749414.3.peg.9720"/>